<comment type="caution">
    <text evidence="19">The sequence shown here is derived from an EMBL/GenBank/DDBJ whole genome shotgun (WGS) entry which is preliminary data.</text>
</comment>
<dbReference type="Pfam" id="PF08647">
    <property type="entry name" value="BRE1"/>
    <property type="match status" value="1"/>
</dbReference>
<feature type="non-terminal residue" evidence="19">
    <location>
        <position position="1"/>
    </location>
</feature>
<dbReference type="Gene3D" id="3.30.40.10">
    <property type="entry name" value="Zinc/RING finger domain, C3HC4 (zinc finger)"/>
    <property type="match status" value="1"/>
</dbReference>
<evidence type="ECO:0000256" key="3">
    <source>
        <dbReference type="ARBA" id="ARBA00004906"/>
    </source>
</evidence>
<organism evidence="19 20">
    <name type="scientific">Aureobasidium melanogenum</name>
    <name type="common">Aureobasidium pullulans var. melanogenum</name>
    <dbReference type="NCBI Taxonomy" id="46634"/>
    <lineage>
        <taxon>Eukaryota</taxon>
        <taxon>Fungi</taxon>
        <taxon>Dikarya</taxon>
        <taxon>Ascomycota</taxon>
        <taxon>Pezizomycotina</taxon>
        <taxon>Dothideomycetes</taxon>
        <taxon>Dothideomycetidae</taxon>
        <taxon>Dothideales</taxon>
        <taxon>Saccotheciaceae</taxon>
        <taxon>Aureobasidium</taxon>
    </lineage>
</organism>
<comment type="pathway">
    <text evidence="3 15">Protein modification; protein ubiquitination.</text>
</comment>
<feature type="coiled-coil region" evidence="16">
    <location>
        <begin position="62"/>
        <end position="89"/>
    </location>
</feature>
<comment type="function">
    <text evidence="13">E3 ubiquitin-protein ligase that mediates monoubiquitination of histone H2B to form H2BK123ub1. H2BK123ub1 gives a specific tag for epigenetic transcriptional activation and is also a prerequisite for H3K4me and H3K79me formation.</text>
</comment>
<comment type="similarity">
    <text evidence="4 15">Belongs to the BRE1 family.</text>
</comment>
<evidence type="ECO:0000256" key="11">
    <source>
        <dbReference type="ARBA" id="ARBA00023054"/>
    </source>
</evidence>
<evidence type="ECO:0000256" key="10">
    <source>
        <dbReference type="ARBA" id="ARBA00022853"/>
    </source>
</evidence>
<dbReference type="Proteomes" id="UP000729357">
    <property type="component" value="Unassembled WGS sequence"/>
</dbReference>
<evidence type="ECO:0000256" key="6">
    <source>
        <dbReference type="ARBA" id="ARBA00022723"/>
    </source>
</evidence>
<accession>A0A9P8FMD5</accession>
<dbReference type="GO" id="GO:0061630">
    <property type="term" value="F:ubiquitin protein ligase activity"/>
    <property type="evidence" value="ECO:0007669"/>
    <property type="project" value="UniProtKB-EC"/>
</dbReference>
<feature type="compositionally biased region" description="Polar residues" evidence="17">
    <location>
        <begin position="1"/>
        <end position="11"/>
    </location>
</feature>
<feature type="compositionally biased region" description="Polar residues" evidence="17">
    <location>
        <begin position="371"/>
        <end position="382"/>
    </location>
</feature>
<feature type="compositionally biased region" description="Basic and acidic residues" evidence="17">
    <location>
        <begin position="49"/>
        <end position="59"/>
    </location>
</feature>
<dbReference type="GO" id="GO:0006325">
    <property type="term" value="P:chromatin organization"/>
    <property type="evidence" value="ECO:0007669"/>
    <property type="project" value="UniProtKB-KW"/>
</dbReference>
<dbReference type="Pfam" id="PF00097">
    <property type="entry name" value="zf-C3HC4"/>
    <property type="match status" value="1"/>
</dbReference>
<keyword evidence="11 15" id="KW-0175">Coiled coil</keyword>
<comment type="catalytic activity">
    <reaction evidence="1 15">
        <text>S-ubiquitinyl-[E2 ubiquitin-conjugating enzyme]-L-cysteine + [acceptor protein]-L-lysine = [E2 ubiquitin-conjugating enzyme]-L-cysteine + N(6)-ubiquitinyl-[acceptor protein]-L-lysine.</text>
        <dbReference type="EC" id="2.3.2.27"/>
    </reaction>
</comment>
<reference evidence="19" key="2">
    <citation type="submission" date="2021-08" db="EMBL/GenBank/DDBJ databases">
        <authorList>
            <person name="Gostincar C."/>
            <person name="Sun X."/>
            <person name="Song Z."/>
            <person name="Gunde-Cimerman N."/>
        </authorList>
    </citation>
    <scope>NUCLEOTIDE SEQUENCE</scope>
    <source>
        <strain evidence="19">EXF-9298</strain>
    </source>
</reference>
<dbReference type="EMBL" id="JAHFXS010001448">
    <property type="protein sequence ID" value="KAG9977460.1"/>
    <property type="molecule type" value="Genomic_DNA"/>
</dbReference>
<evidence type="ECO:0000256" key="12">
    <source>
        <dbReference type="ARBA" id="ARBA00023242"/>
    </source>
</evidence>
<dbReference type="PANTHER" id="PTHR23163">
    <property type="entry name" value="RING FINGER PROTEIN-RELATED"/>
    <property type="match status" value="1"/>
</dbReference>
<evidence type="ECO:0000313" key="19">
    <source>
        <dbReference type="EMBL" id="KAG9977460.1"/>
    </source>
</evidence>
<keyword evidence="10 15" id="KW-0156">Chromatin regulator</keyword>
<keyword evidence="20" id="KW-1185">Reference proteome</keyword>
<evidence type="ECO:0000256" key="9">
    <source>
        <dbReference type="ARBA" id="ARBA00022833"/>
    </source>
</evidence>
<gene>
    <name evidence="19" type="ORF">KCU98_g10051</name>
</gene>
<evidence type="ECO:0000256" key="7">
    <source>
        <dbReference type="ARBA" id="ARBA00022771"/>
    </source>
</evidence>
<evidence type="ECO:0000256" key="15">
    <source>
        <dbReference type="RuleBase" id="RU365038"/>
    </source>
</evidence>
<dbReference type="PROSITE" id="PS50089">
    <property type="entry name" value="ZF_RING_2"/>
    <property type="match status" value="1"/>
</dbReference>
<feature type="region of interest" description="Disordered" evidence="17">
    <location>
        <begin position="1"/>
        <end position="59"/>
    </location>
</feature>
<keyword evidence="8 15" id="KW-0833">Ubl conjugation pathway</keyword>
<dbReference type="EC" id="2.3.2.27" evidence="15"/>
<protein>
    <recommendedName>
        <fullName evidence="15">E3 ubiquitin protein ligase</fullName>
        <ecNumber evidence="15">2.3.2.27</ecNumber>
    </recommendedName>
</protein>
<dbReference type="GO" id="GO:0016567">
    <property type="term" value="P:protein ubiquitination"/>
    <property type="evidence" value="ECO:0007669"/>
    <property type="project" value="UniProtKB-UniRule"/>
</dbReference>
<dbReference type="InterPro" id="IPR001841">
    <property type="entry name" value="Znf_RING"/>
</dbReference>
<dbReference type="InterPro" id="IPR013083">
    <property type="entry name" value="Znf_RING/FYVE/PHD"/>
</dbReference>
<keyword evidence="9 15" id="KW-0862">Zinc</keyword>
<dbReference type="GO" id="GO:0008270">
    <property type="term" value="F:zinc ion binding"/>
    <property type="evidence" value="ECO:0007669"/>
    <property type="project" value="UniProtKB-KW"/>
</dbReference>
<dbReference type="GO" id="GO:0033503">
    <property type="term" value="C:HULC complex"/>
    <property type="evidence" value="ECO:0007669"/>
    <property type="project" value="TreeGrafter"/>
</dbReference>
<dbReference type="InterPro" id="IPR058643">
    <property type="entry name" value="BRE1-like_CC"/>
</dbReference>
<dbReference type="CDD" id="cd16499">
    <property type="entry name" value="RING-HC_Bre1-like"/>
    <property type="match status" value="1"/>
</dbReference>
<sequence>MTLSDTTNLSVHSHKPTMDERKRSIQPDSDDIYPSKRHQTTQNAPQMRMDSEKEKDVESFQKDAILRQMKEYKREKTLYESQVQDLSKRSQYHDDHLRIVDSWFTQLLDEIRILVGDLVSDQEPEAGELFRSSLLFDEHSQFESHLKNRSAKIKAAIKDVFGRLPAAEPEVRSLQERLAALLATEKAHVIESQRIIGERDQLSERLEQASYRYLLAEKKLDRAKSAQVQKLERQATMGGTSESSSTSEKKSAKSDAVETNGEVDSAIHAAAETARREALAASEKRKLQTEQLEAENKQLTEELTSAKVRLTSLSDEDYAKTDLYKLLKSQHEDVIKRVNDLEATNLQLREEAQRLQAERTSYRNNMEEESQTNATDLESQLARTESDLARIRNARDELAAELSVRKGSQEQSQVASDSIKDLAAARETRIAALESEVERLKLQFGESTAATSDEALEGMSIEELRSKLKTLENQHLLLNNELPSMEAAWKKTKSLAERKVAEIIEWEEQRTRINAEKAKADQKYFAAMKAKEARENELRTLKAQNAKSSEIVTQLKDAENNSRSLIINLEKQISESKESLTSLSQQNRTMQQKLSEGNITLEKLRTQITDMKKLVVSKDAASSAATSAKRQAEVELEEVKVRLEDTKKSLESMKRKGSGRESESDDWRKIAICPVCNSNLRNTVLKLCSHTFCQGCVQNLIANRSRKCPSCGKAFGHADHMPIVLA</sequence>
<feature type="coiled-coil region" evidence="16">
    <location>
        <begin position="629"/>
        <end position="656"/>
    </location>
</feature>
<name>A0A9P8FMD5_AURME</name>
<reference evidence="19" key="1">
    <citation type="journal article" date="2021" name="J Fungi (Basel)">
        <title>Virulence traits and population genomics of the black yeast Aureobasidium melanogenum.</title>
        <authorList>
            <person name="Cernosa A."/>
            <person name="Sun X."/>
            <person name="Gostincar C."/>
            <person name="Fang C."/>
            <person name="Gunde-Cimerman N."/>
            <person name="Song Z."/>
        </authorList>
    </citation>
    <scope>NUCLEOTIDE SEQUENCE</scope>
    <source>
        <strain evidence="19">EXF-9298</strain>
    </source>
</reference>
<feature type="compositionally biased region" description="Basic and acidic residues" evidence="17">
    <location>
        <begin position="16"/>
        <end position="25"/>
    </location>
</feature>
<evidence type="ECO:0000256" key="16">
    <source>
        <dbReference type="SAM" id="Coils"/>
    </source>
</evidence>
<evidence type="ECO:0000256" key="17">
    <source>
        <dbReference type="SAM" id="MobiDB-lite"/>
    </source>
</evidence>
<evidence type="ECO:0000256" key="5">
    <source>
        <dbReference type="ARBA" id="ARBA00022679"/>
    </source>
</evidence>
<evidence type="ECO:0000259" key="18">
    <source>
        <dbReference type="PROSITE" id="PS50089"/>
    </source>
</evidence>
<dbReference type="SUPFAM" id="SSF57850">
    <property type="entry name" value="RING/U-box"/>
    <property type="match status" value="1"/>
</dbReference>
<dbReference type="PROSITE" id="PS00518">
    <property type="entry name" value="ZF_RING_1"/>
    <property type="match status" value="1"/>
</dbReference>
<feature type="region of interest" description="Disordered" evidence="17">
    <location>
        <begin position="361"/>
        <end position="382"/>
    </location>
</feature>
<evidence type="ECO:0000313" key="20">
    <source>
        <dbReference type="Proteomes" id="UP000729357"/>
    </source>
</evidence>
<evidence type="ECO:0000256" key="14">
    <source>
        <dbReference type="PROSITE-ProRule" id="PRU00175"/>
    </source>
</evidence>
<evidence type="ECO:0000256" key="4">
    <source>
        <dbReference type="ARBA" id="ARBA00005555"/>
    </source>
</evidence>
<keyword evidence="5 15" id="KW-0808">Transferase</keyword>
<dbReference type="Pfam" id="PF26095">
    <property type="entry name" value="CC_Bre1"/>
    <property type="match status" value="1"/>
</dbReference>
<dbReference type="InterPro" id="IPR013956">
    <property type="entry name" value="E3_ubiquit_lig_Bre1"/>
</dbReference>
<dbReference type="GO" id="GO:0005634">
    <property type="term" value="C:nucleus"/>
    <property type="evidence" value="ECO:0007669"/>
    <property type="project" value="UniProtKB-SubCell"/>
</dbReference>
<dbReference type="InterPro" id="IPR017907">
    <property type="entry name" value="Znf_RING_CS"/>
</dbReference>
<proteinExistence type="inferred from homology"/>
<dbReference type="PANTHER" id="PTHR23163:SF0">
    <property type="entry name" value="E3 UBIQUITIN-PROTEIN LIGASE BRE1"/>
    <property type="match status" value="1"/>
</dbReference>
<keyword evidence="6 15" id="KW-0479">Metal-binding</keyword>
<comment type="subcellular location">
    <subcellularLocation>
        <location evidence="2 15">Nucleus</location>
    </subcellularLocation>
</comment>
<dbReference type="InterPro" id="IPR018957">
    <property type="entry name" value="Znf_C3HC4_RING-type"/>
</dbReference>
<evidence type="ECO:0000256" key="2">
    <source>
        <dbReference type="ARBA" id="ARBA00004123"/>
    </source>
</evidence>
<keyword evidence="12 15" id="KW-0539">Nucleus</keyword>
<evidence type="ECO:0000256" key="1">
    <source>
        <dbReference type="ARBA" id="ARBA00000900"/>
    </source>
</evidence>
<feature type="region of interest" description="Disordered" evidence="17">
    <location>
        <begin position="225"/>
        <end position="262"/>
    </location>
</feature>
<keyword evidence="7 14" id="KW-0863">Zinc-finger</keyword>
<dbReference type="AlphaFoldDB" id="A0A9P8FMD5"/>
<dbReference type="SMART" id="SM00184">
    <property type="entry name" value="RING"/>
    <property type="match status" value="1"/>
</dbReference>
<feature type="compositionally biased region" description="Basic and acidic residues" evidence="17">
    <location>
        <begin position="247"/>
        <end position="256"/>
    </location>
</feature>
<evidence type="ECO:0000256" key="13">
    <source>
        <dbReference type="ARBA" id="ARBA00059679"/>
    </source>
</evidence>
<feature type="domain" description="RING-type" evidence="18">
    <location>
        <begin position="673"/>
        <end position="711"/>
    </location>
</feature>
<evidence type="ECO:0000256" key="8">
    <source>
        <dbReference type="ARBA" id="ARBA00022786"/>
    </source>
</evidence>